<name>A0A843VCD6_COLES</name>
<feature type="transmembrane region" description="Helical" evidence="1">
    <location>
        <begin position="121"/>
        <end position="138"/>
    </location>
</feature>
<dbReference type="GO" id="GO:0004523">
    <property type="term" value="F:RNA-DNA hybrid ribonuclease activity"/>
    <property type="evidence" value="ECO:0007669"/>
    <property type="project" value="InterPro"/>
</dbReference>
<keyword evidence="1" id="KW-1133">Transmembrane helix</keyword>
<evidence type="ECO:0000256" key="1">
    <source>
        <dbReference type="SAM" id="Phobius"/>
    </source>
</evidence>
<keyword evidence="1" id="KW-0812">Transmembrane</keyword>
<dbReference type="InterPro" id="IPR053151">
    <property type="entry name" value="RNase_H-like"/>
</dbReference>
<dbReference type="InterPro" id="IPR002156">
    <property type="entry name" value="RNaseH_domain"/>
</dbReference>
<dbReference type="Pfam" id="PF13456">
    <property type="entry name" value="RVT_3"/>
    <property type="match status" value="1"/>
</dbReference>
<dbReference type="OrthoDB" id="597234at2759"/>
<dbReference type="Gene3D" id="3.30.420.10">
    <property type="entry name" value="Ribonuclease H-like superfamily/Ribonuclease H"/>
    <property type="match status" value="1"/>
</dbReference>
<protein>
    <recommendedName>
        <fullName evidence="2">RNase H type-1 domain-containing protein</fullName>
    </recommendedName>
</protein>
<dbReference type="EMBL" id="NMUH01001617">
    <property type="protein sequence ID" value="MQL93978.1"/>
    <property type="molecule type" value="Genomic_DNA"/>
</dbReference>
<dbReference type="CDD" id="cd06222">
    <property type="entry name" value="RNase_H_like"/>
    <property type="match status" value="1"/>
</dbReference>
<dbReference type="Proteomes" id="UP000652761">
    <property type="component" value="Unassembled WGS sequence"/>
</dbReference>
<keyword evidence="4" id="KW-1185">Reference proteome</keyword>
<dbReference type="PROSITE" id="PS50879">
    <property type="entry name" value="RNASE_H_1"/>
    <property type="match status" value="1"/>
</dbReference>
<dbReference type="PANTHER" id="PTHR47723:SF19">
    <property type="entry name" value="POLYNUCLEOTIDYL TRANSFERASE, RIBONUCLEASE H-LIKE SUPERFAMILY PROTEIN"/>
    <property type="match status" value="1"/>
</dbReference>
<evidence type="ECO:0000259" key="2">
    <source>
        <dbReference type="PROSITE" id="PS50879"/>
    </source>
</evidence>
<dbReference type="SUPFAM" id="SSF53098">
    <property type="entry name" value="Ribonuclease H-like"/>
    <property type="match status" value="1"/>
</dbReference>
<dbReference type="GO" id="GO:0003676">
    <property type="term" value="F:nucleic acid binding"/>
    <property type="evidence" value="ECO:0007669"/>
    <property type="project" value="InterPro"/>
</dbReference>
<comment type="caution">
    <text evidence="3">The sequence shown here is derived from an EMBL/GenBank/DDBJ whole genome shotgun (WGS) entry which is preliminary data.</text>
</comment>
<reference evidence="3" key="1">
    <citation type="submission" date="2017-07" db="EMBL/GenBank/DDBJ databases">
        <title>Taro Niue Genome Assembly and Annotation.</title>
        <authorList>
            <person name="Atibalentja N."/>
            <person name="Keating K."/>
            <person name="Fields C.J."/>
        </authorList>
    </citation>
    <scope>NUCLEOTIDE SEQUENCE</scope>
    <source>
        <strain evidence="3">Niue_2</strain>
        <tissue evidence="3">Leaf</tissue>
    </source>
</reference>
<dbReference type="PANTHER" id="PTHR47723">
    <property type="entry name" value="OS05G0353850 PROTEIN"/>
    <property type="match status" value="1"/>
</dbReference>
<dbReference type="InterPro" id="IPR044730">
    <property type="entry name" value="RNase_H-like_dom_plant"/>
</dbReference>
<dbReference type="AlphaFoldDB" id="A0A843VCD6"/>
<organism evidence="3 4">
    <name type="scientific">Colocasia esculenta</name>
    <name type="common">Wild taro</name>
    <name type="synonym">Arum esculentum</name>
    <dbReference type="NCBI Taxonomy" id="4460"/>
    <lineage>
        <taxon>Eukaryota</taxon>
        <taxon>Viridiplantae</taxon>
        <taxon>Streptophyta</taxon>
        <taxon>Embryophyta</taxon>
        <taxon>Tracheophyta</taxon>
        <taxon>Spermatophyta</taxon>
        <taxon>Magnoliopsida</taxon>
        <taxon>Liliopsida</taxon>
        <taxon>Araceae</taxon>
        <taxon>Aroideae</taxon>
        <taxon>Colocasieae</taxon>
        <taxon>Colocasia</taxon>
    </lineage>
</organism>
<sequence length="367" mass="41757">MDRPRTKGSGIHHGRGYAWCRSNRRGARRIINGSGRLNLPSEGGNMWLGHVLGKFNGQRITGEDVEVLPNNEDLDHLFINSDLAVSLWRWIYPLVSPKVTLHSHITTRLWSFLQDSNTRSPLGFVSLYFVILMLWFIWKDRCSRRFESTHSFVGVIINDIKSTVAHSLSTLQFKVDPNPKDLQTLLWFGYVPRCSTKLLKLVRWIPPICDLSLNVDGACKGNPGECGGGGCIRDPQGNVHMAFYHFYGVGTSMIAELRALCDGLRLARSSGYRLSIIYSDSQVLVNSIYEEKMLSWRSYRWWKEVISLISREPILLSHVYRETNQLADALANFLVKVKCNEVFWGVHNLPYPCKGPMIIDKSGPLEC</sequence>
<evidence type="ECO:0000313" key="3">
    <source>
        <dbReference type="EMBL" id="MQL93978.1"/>
    </source>
</evidence>
<dbReference type="InterPro" id="IPR036397">
    <property type="entry name" value="RNaseH_sf"/>
</dbReference>
<accession>A0A843VCD6</accession>
<keyword evidence="1" id="KW-0472">Membrane</keyword>
<evidence type="ECO:0000313" key="4">
    <source>
        <dbReference type="Proteomes" id="UP000652761"/>
    </source>
</evidence>
<feature type="domain" description="RNase H type-1" evidence="2">
    <location>
        <begin position="207"/>
        <end position="340"/>
    </location>
</feature>
<proteinExistence type="predicted"/>
<dbReference type="InterPro" id="IPR012337">
    <property type="entry name" value="RNaseH-like_sf"/>
</dbReference>
<gene>
    <name evidence="3" type="ORF">Taro_026627</name>
</gene>